<dbReference type="SUPFAM" id="SSF56935">
    <property type="entry name" value="Porins"/>
    <property type="match status" value="1"/>
</dbReference>
<protein>
    <recommendedName>
        <fullName evidence="3">Outer membrane protein beta-barrel domain-containing protein</fullName>
    </recommendedName>
</protein>
<dbReference type="Proteomes" id="UP000184513">
    <property type="component" value="Unassembled WGS sequence"/>
</dbReference>
<dbReference type="EMBL" id="FRCY01000001">
    <property type="protein sequence ID" value="SHM30549.1"/>
    <property type="molecule type" value="Genomic_DNA"/>
</dbReference>
<evidence type="ECO:0008006" key="3">
    <source>
        <dbReference type="Google" id="ProtNLM"/>
    </source>
</evidence>
<organism evidence="1 2">
    <name type="scientific">Cyclobacterium lianum</name>
    <dbReference type="NCBI Taxonomy" id="388280"/>
    <lineage>
        <taxon>Bacteria</taxon>
        <taxon>Pseudomonadati</taxon>
        <taxon>Bacteroidota</taxon>
        <taxon>Cytophagia</taxon>
        <taxon>Cytophagales</taxon>
        <taxon>Cyclobacteriaceae</taxon>
        <taxon>Cyclobacterium</taxon>
    </lineage>
</organism>
<dbReference type="AlphaFoldDB" id="A0A1M7HQ59"/>
<proteinExistence type="predicted"/>
<evidence type="ECO:0000313" key="1">
    <source>
        <dbReference type="EMBL" id="SHM30549.1"/>
    </source>
</evidence>
<name>A0A1M7HQ59_9BACT</name>
<gene>
    <name evidence="1" type="ORF">SAMN04488057_10110</name>
</gene>
<dbReference type="STRING" id="388280.SAMN04488057_10110"/>
<dbReference type="RefSeq" id="WP_073089795.1">
    <property type="nucleotide sequence ID" value="NZ_FRCY01000001.1"/>
</dbReference>
<evidence type="ECO:0000313" key="2">
    <source>
        <dbReference type="Proteomes" id="UP000184513"/>
    </source>
</evidence>
<sequence>MMNFKSTILFLLLIGLGHFSKAQGLESRIGLGSFALNRDYGYERPARGWNFSVGFTYDWRPDWAMGTVYNRSFNTYFRESVAETPLLNGSLPTRSELISDHFSFLIGRKFPLPLYLRGQIGLGLGLAIDENRFYQPIFFDEDRGAYRGFNLVEQYQIGLIFPAQISIRKNLGDRWRLGLEAGLFMDDRLRVRSSFWGPAIHFSF</sequence>
<dbReference type="OrthoDB" id="840304at2"/>
<reference evidence="1 2" key="1">
    <citation type="submission" date="2016-11" db="EMBL/GenBank/DDBJ databases">
        <authorList>
            <person name="Jaros S."/>
            <person name="Januszkiewicz K."/>
            <person name="Wedrychowicz H."/>
        </authorList>
    </citation>
    <scope>NUCLEOTIDE SEQUENCE [LARGE SCALE GENOMIC DNA]</scope>
    <source>
        <strain evidence="1 2">CGMCC 1.6102</strain>
    </source>
</reference>
<accession>A0A1M7HQ59</accession>
<keyword evidence="2" id="KW-1185">Reference proteome</keyword>